<evidence type="ECO:0000313" key="2">
    <source>
        <dbReference type="EMBL" id="OBZ78803.1"/>
    </source>
</evidence>
<feature type="compositionally biased region" description="Polar residues" evidence="1">
    <location>
        <begin position="52"/>
        <end position="75"/>
    </location>
</feature>
<sequence length="98" mass="10446">MSPRNAGKKDGRRKKASLSSTGARVAKPELRSPSPSALVSSENKVPLDQSHAVDSNPISTALDTTTADNSGTTCQLRFNTSFHPWRFPPPSPDNANQG</sequence>
<name>A0A1C7MPQ2_GRIFR</name>
<comment type="caution">
    <text evidence="2">The sequence shown here is derived from an EMBL/GenBank/DDBJ whole genome shotgun (WGS) entry which is preliminary data.</text>
</comment>
<keyword evidence="3" id="KW-1185">Reference proteome</keyword>
<feature type="compositionally biased region" description="Polar residues" evidence="1">
    <location>
        <begin position="33"/>
        <end position="43"/>
    </location>
</feature>
<dbReference type="EMBL" id="LUGG01000001">
    <property type="protein sequence ID" value="OBZ78803.1"/>
    <property type="molecule type" value="Genomic_DNA"/>
</dbReference>
<dbReference type="AlphaFoldDB" id="A0A1C7MPQ2"/>
<dbReference type="Proteomes" id="UP000092993">
    <property type="component" value="Unassembled WGS sequence"/>
</dbReference>
<organism evidence="2 3">
    <name type="scientific">Grifola frondosa</name>
    <name type="common">Maitake</name>
    <name type="synonym">Polyporus frondosus</name>
    <dbReference type="NCBI Taxonomy" id="5627"/>
    <lineage>
        <taxon>Eukaryota</taxon>
        <taxon>Fungi</taxon>
        <taxon>Dikarya</taxon>
        <taxon>Basidiomycota</taxon>
        <taxon>Agaricomycotina</taxon>
        <taxon>Agaricomycetes</taxon>
        <taxon>Polyporales</taxon>
        <taxon>Grifolaceae</taxon>
        <taxon>Grifola</taxon>
    </lineage>
</organism>
<protein>
    <submittedName>
        <fullName evidence="2">Uncharacterized protein</fullName>
    </submittedName>
</protein>
<feature type="region of interest" description="Disordered" evidence="1">
    <location>
        <begin position="1"/>
        <end position="75"/>
    </location>
</feature>
<reference evidence="2 3" key="1">
    <citation type="submission" date="2016-03" db="EMBL/GenBank/DDBJ databases">
        <title>Whole genome sequencing of Grifola frondosa 9006-11.</title>
        <authorList>
            <person name="Min B."/>
            <person name="Park H."/>
            <person name="Kim J.-G."/>
            <person name="Cho H."/>
            <person name="Oh Y.-L."/>
            <person name="Kong W.-S."/>
            <person name="Choi I.-G."/>
        </authorList>
    </citation>
    <scope>NUCLEOTIDE SEQUENCE [LARGE SCALE GENOMIC DNA]</scope>
    <source>
        <strain evidence="2 3">9006-11</strain>
    </source>
</reference>
<proteinExistence type="predicted"/>
<accession>A0A1C7MPQ2</accession>
<evidence type="ECO:0000313" key="3">
    <source>
        <dbReference type="Proteomes" id="UP000092993"/>
    </source>
</evidence>
<gene>
    <name evidence="2" type="ORF">A0H81_00629</name>
</gene>
<evidence type="ECO:0000256" key="1">
    <source>
        <dbReference type="SAM" id="MobiDB-lite"/>
    </source>
</evidence>